<evidence type="ECO:0000256" key="8">
    <source>
        <dbReference type="ARBA" id="ARBA00023004"/>
    </source>
</evidence>
<comment type="caution">
    <text evidence="13">The sequence shown here is derived from an EMBL/GenBank/DDBJ whole genome shotgun (WGS) entry which is preliminary data.</text>
</comment>
<comment type="similarity">
    <text evidence="2 10">Belongs to the organic radical-activating enzymes family.</text>
</comment>
<evidence type="ECO:0000256" key="10">
    <source>
        <dbReference type="RuleBase" id="RU362053"/>
    </source>
</evidence>
<comment type="subcellular location">
    <subcellularLocation>
        <location evidence="10">Cytoplasm</location>
    </subcellularLocation>
</comment>
<dbReference type="CDD" id="cd01335">
    <property type="entry name" value="Radical_SAM"/>
    <property type="match status" value="1"/>
</dbReference>
<dbReference type="InterPro" id="IPR007197">
    <property type="entry name" value="rSAM"/>
</dbReference>
<dbReference type="InterPro" id="IPR058240">
    <property type="entry name" value="rSAM_sf"/>
</dbReference>
<dbReference type="RefSeq" id="WP_244054971.1">
    <property type="nucleotide sequence ID" value="NZ_BQXH01000006.1"/>
</dbReference>
<evidence type="ECO:0000256" key="6">
    <source>
        <dbReference type="ARBA" id="ARBA00022723"/>
    </source>
</evidence>
<feature type="compositionally biased region" description="Basic residues" evidence="11">
    <location>
        <begin position="8"/>
        <end position="18"/>
    </location>
</feature>
<dbReference type="EC" id="1.97.1.4" evidence="10"/>
<dbReference type="InterPro" id="IPR013785">
    <property type="entry name" value="Aldolase_TIM"/>
</dbReference>
<evidence type="ECO:0000256" key="11">
    <source>
        <dbReference type="SAM" id="MobiDB-lite"/>
    </source>
</evidence>
<evidence type="ECO:0000256" key="3">
    <source>
        <dbReference type="ARBA" id="ARBA00021356"/>
    </source>
</evidence>
<evidence type="ECO:0000256" key="5">
    <source>
        <dbReference type="ARBA" id="ARBA00022691"/>
    </source>
</evidence>
<name>A0ABQ5JIV7_9LACO</name>
<dbReference type="Pfam" id="PF04055">
    <property type="entry name" value="Radical_SAM"/>
    <property type="match status" value="1"/>
</dbReference>
<dbReference type="PROSITE" id="PS51918">
    <property type="entry name" value="RADICAL_SAM"/>
    <property type="match status" value="1"/>
</dbReference>
<reference evidence="13" key="1">
    <citation type="journal article" date="2022" name="Int. J. Syst. Evol. Microbiol.">
        <title>A novel species of lactic acid bacteria, Ligilactobacillus pabuli sp. nov., isolated from alfalfa silage.</title>
        <authorList>
            <person name="Tohno M."/>
            <person name="Tanizawa Y."/>
            <person name="Sawada H."/>
            <person name="Sakamoto M."/>
            <person name="Ohkuma M."/>
            <person name="Kobayashi H."/>
        </authorList>
    </citation>
    <scope>NUCLEOTIDE SEQUENCE</scope>
    <source>
        <strain evidence="13">AF129</strain>
    </source>
</reference>
<proteinExistence type="inferred from homology"/>
<feature type="region of interest" description="Disordered" evidence="11">
    <location>
        <begin position="1"/>
        <end position="24"/>
    </location>
</feature>
<gene>
    <name evidence="13" type="primary">pflA</name>
    <name evidence="13" type="ORF">LPAF129_08980</name>
</gene>
<dbReference type="SFLD" id="SFLDS00029">
    <property type="entry name" value="Radical_SAM"/>
    <property type="match status" value="1"/>
</dbReference>
<dbReference type="EMBL" id="BQXH01000006">
    <property type="protein sequence ID" value="GKS81212.1"/>
    <property type="molecule type" value="Genomic_DNA"/>
</dbReference>
<comment type="cofactor">
    <cofactor evidence="10">
        <name>[4Fe-4S] cluster</name>
        <dbReference type="ChEBI" id="CHEBI:49883"/>
    </cofactor>
    <text evidence="10">Binds 1 [4Fe-4S] cluster. The cluster is coordinated with 3 cysteines and an exchangeable S-adenosyl-L-methionine.</text>
</comment>
<dbReference type="NCBIfam" id="TIGR02493">
    <property type="entry name" value="PFLA"/>
    <property type="match status" value="1"/>
</dbReference>
<evidence type="ECO:0000256" key="9">
    <source>
        <dbReference type="ARBA" id="ARBA00023014"/>
    </source>
</evidence>
<keyword evidence="14" id="KW-1185">Reference proteome</keyword>
<evidence type="ECO:0000256" key="4">
    <source>
        <dbReference type="ARBA" id="ARBA00022485"/>
    </source>
</evidence>
<dbReference type="Proteomes" id="UP001055149">
    <property type="component" value="Unassembled WGS sequence"/>
</dbReference>
<dbReference type="InterPro" id="IPR012838">
    <property type="entry name" value="PFL1_activating"/>
</dbReference>
<keyword evidence="13" id="KW-0670">Pyruvate</keyword>
<evidence type="ECO:0000256" key="7">
    <source>
        <dbReference type="ARBA" id="ARBA00023002"/>
    </source>
</evidence>
<evidence type="ECO:0000259" key="12">
    <source>
        <dbReference type="PROSITE" id="PS51918"/>
    </source>
</evidence>
<sequence length="289" mass="33154">MSTETKTRIRKTRKRNPRLRPLPMRDGQVEGYVHSIETFGAVDGPGIRFVAFMQGCNMRCKFCHNPDTWKKNVGDKMTSDEVLNQALSYKDFWGDKGGITLSGGEILLQIEFATELFTKCHKLGISTCLDTCGQPFTRREPWFSQFNKLLDVTDIVLLDIKHINSAEHRKLTGYPNENILDLARYLSDIGKPMWVRQVLIPTITDNPKFLTETSDFVKTLHNVEKFEVLPYHTMGVHKYAEMGVKYRLDGIEPPSDEHVARAQRLLHCADYQGYRDWQPGDSTLEKPVS</sequence>
<comment type="catalytic activity">
    <reaction evidence="10">
        <text>glycyl-[formate C-acetyltransferase] + reduced [flavodoxin] + S-adenosyl-L-methionine = glycin-2-yl radical-[formate C-acetyltransferase] + semiquinone [flavodoxin] + 5'-deoxyadenosine + L-methionine + H(+)</text>
        <dbReference type="Rhea" id="RHEA:19225"/>
        <dbReference type="Rhea" id="RHEA-COMP:10622"/>
        <dbReference type="Rhea" id="RHEA-COMP:12190"/>
        <dbReference type="Rhea" id="RHEA-COMP:12191"/>
        <dbReference type="Rhea" id="RHEA-COMP:14480"/>
        <dbReference type="ChEBI" id="CHEBI:15378"/>
        <dbReference type="ChEBI" id="CHEBI:17319"/>
        <dbReference type="ChEBI" id="CHEBI:29947"/>
        <dbReference type="ChEBI" id="CHEBI:32722"/>
        <dbReference type="ChEBI" id="CHEBI:57618"/>
        <dbReference type="ChEBI" id="CHEBI:57844"/>
        <dbReference type="ChEBI" id="CHEBI:59789"/>
        <dbReference type="ChEBI" id="CHEBI:140311"/>
        <dbReference type="EC" id="1.97.1.4"/>
    </reaction>
</comment>
<evidence type="ECO:0000256" key="1">
    <source>
        <dbReference type="ARBA" id="ARBA00003141"/>
    </source>
</evidence>
<evidence type="ECO:0000313" key="14">
    <source>
        <dbReference type="Proteomes" id="UP001055149"/>
    </source>
</evidence>
<dbReference type="PANTHER" id="PTHR30352:SF5">
    <property type="entry name" value="PYRUVATE FORMATE-LYASE 1-ACTIVATING ENZYME"/>
    <property type="match status" value="1"/>
</dbReference>
<evidence type="ECO:0000256" key="2">
    <source>
        <dbReference type="ARBA" id="ARBA00009777"/>
    </source>
</evidence>
<organism evidence="13 14">
    <name type="scientific">Ligilactobacillus pabuli</name>
    <dbReference type="NCBI Taxonomy" id="2886039"/>
    <lineage>
        <taxon>Bacteria</taxon>
        <taxon>Bacillati</taxon>
        <taxon>Bacillota</taxon>
        <taxon>Bacilli</taxon>
        <taxon>Lactobacillales</taxon>
        <taxon>Lactobacillaceae</taxon>
        <taxon>Ligilactobacillus</taxon>
    </lineage>
</organism>
<keyword evidence="5 10" id="KW-0949">S-adenosyl-L-methionine</keyword>
<feature type="domain" description="Radical SAM core" evidence="12">
    <location>
        <begin position="42"/>
        <end position="275"/>
    </location>
</feature>
<keyword evidence="7 10" id="KW-0560">Oxidoreductase</keyword>
<dbReference type="PANTHER" id="PTHR30352">
    <property type="entry name" value="PYRUVATE FORMATE-LYASE-ACTIVATING ENZYME"/>
    <property type="match status" value="1"/>
</dbReference>
<evidence type="ECO:0000313" key="13">
    <source>
        <dbReference type="EMBL" id="GKS81212.1"/>
    </source>
</evidence>
<keyword evidence="6 10" id="KW-0479">Metal-binding</keyword>
<dbReference type="Gene3D" id="3.20.20.70">
    <property type="entry name" value="Aldolase class I"/>
    <property type="match status" value="1"/>
</dbReference>
<dbReference type="PROSITE" id="PS01087">
    <property type="entry name" value="RADICAL_ACTIVATING"/>
    <property type="match status" value="1"/>
</dbReference>
<dbReference type="InterPro" id="IPR001989">
    <property type="entry name" value="Radical_activat_CS"/>
</dbReference>
<dbReference type="InterPro" id="IPR034457">
    <property type="entry name" value="Organic_radical-activating"/>
</dbReference>
<comment type="function">
    <text evidence="1 10">Activation of pyruvate formate-lyase under anaerobic conditions by generation of an organic free radical, using S-adenosylmethionine and reduced flavodoxin as cosubstrates to produce 5'-deoxy-adenosine.</text>
</comment>
<keyword evidence="4 10" id="KW-0004">4Fe-4S</keyword>
<dbReference type="SFLD" id="SFLDG01066">
    <property type="entry name" value="organic_radical-activating_enz"/>
    <property type="match status" value="1"/>
</dbReference>
<accession>A0ABQ5JIV7</accession>
<keyword evidence="10" id="KW-0963">Cytoplasm</keyword>
<keyword evidence="9 10" id="KW-0411">Iron-sulfur</keyword>
<protein>
    <recommendedName>
        <fullName evidence="3 10">Pyruvate formate-lyase-activating enzyme</fullName>
        <ecNumber evidence="10">1.97.1.4</ecNumber>
    </recommendedName>
</protein>
<dbReference type="SUPFAM" id="SSF102114">
    <property type="entry name" value="Radical SAM enzymes"/>
    <property type="match status" value="1"/>
</dbReference>
<keyword evidence="8 10" id="KW-0408">Iron</keyword>